<evidence type="ECO:0000256" key="2">
    <source>
        <dbReference type="ARBA" id="ARBA00022630"/>
    </source>
</evidence>
<keyword evidence="5" id="KW-0520">NAD</keyword>
<comment type="cofactor">
    <cofactor evidence="5">
        <name>FAD</name>
        <dbReference type="ChEBI" id="CHEBI:57692"/>
    </cofactor>
    <text evidence="5">Binds 1 FAD per subunit.</text>
</comment>
<dbReference type="GO" id="GO:0050660">
    <property type="term" value="F:flavin adenine dinucleotide binding"/>
    <property type="evidence" value="ECO:0007669"/>
    <property type="project" value="TreeGrafter"/>
</dbReference>
<evidence type="ECO:0000256" key="5">
    <source>
        <dbReference type="PIRSR" id="PIRSR000350-3"/>
    </source>
</evidence>
<keyword evidence="5" id="KW-0547">Nucleotide-binding</keyword>
<comment type="similarity">
    <text evidence="1">Belongs to the class-I pyridine nucleotide-disulfide oxidoreductase family.</text>
</comment>
<evidence type="ECO:0000256" key="6">
    <source>
        <dbReference type="PIRSR" id="PIRSR000350-4"/>
    </source>
</evidence>
<dbReference type="STRING" id="391595.RLO149_c007920"/>
<feature type="domain" description="FAD/NAD(P)-binding" evidence="8">
    <location>
        <begin position="7"/>
        <end position="331"/>
    </location>
</feature>
<dbReference type="InterPro" id="IPR001100">
    <property type="entry name" value="Pyr_nuc-diS_OxRdtase"/>
</dbReference>
<dbReference type="Gene3D" id="3.30.390.30">
    <property type="match status" value="1"/>
</dbReference>
<feature type="domain" description="Pyridine nucleotide-disulphide oxidoreductase dimerisation" evidence="7">
    <location>
        <begin position="355"/>
        <end position="460"/>
    </location>
</feature>
<dbReference type="SUPFAM" id="SSF55424">
    <property type="entry name" value="FAD/NAD-linked reductases, dimerisation (C-terminal) domain"/>
    <property type="match status" value="1"/>
</dbReference>
<dbReference type="InterPro" id="IPR016156">
    <property type="entry name" value="FAD/NAD-linked_Rdtase_dimer_sf"/>
</dbReference>
<dbReference type="GO" id="GO:0003955">
    <property type="term" value="F:NAD(P)H dehydrogenase (quinone) activity"/>
    <property type="evidence" value="ECO:0007669"/>
    <property type="project" value="TreeGrafter"/>
</dbReference>
<gene>
    <name evidence="9" type="ordered locus">RLO149_c007920</name>
</gene>
<feature type="binding site" evidence="5">
    <location>
        <position position="269"/>
    </location>
    <ligand>
        <name>NAD(+)</name>
        <dbReference type="ChEBI" id="CHEBI:57540"/>
    </ligand>
</feature>
<dbReference type="SUPFAM" id="SSF51905">
    <property type="entry name" value="FAD/NAD(P)-binding domain"/>
    <property type="match status" value="1"/>
</dbReference>
<dbReference type="Pfam" id="PF07992">
    <property type="entry name" value="Pyr_redox_2"/>
    <property type="match status" value="1"/>
</dbReference>
<dbReference type="KEGG" id="rli:RLO149_c007920"/>
<dbReference type="PRINTS" id="PR00368">
    <property type="entry name" value="FADPNR"/>
</dbReference>
<dbReference type="PANTHER" id="PTHR43014">
    <property type="entry name" value="MERCURIC REDUCTASE"/>
    <property type="match status" value="1"/>
</dbReference>
<feature type="active site" description="Proton acceptor" evidence="4">
    <location>
        <position position="450"/>
    </location>
</feature>
<evidence type="ECO:0000256" key="3">
    <source>
        <dbReference type="ARBA" id="ARBA00022827"/>
    </source>
</evidence>
<dbReference type="AlphaFoldDB" id="F7ZLF9"/>
<dbReference type="HOGENOM" id="CLU_016755_0_3_5"/>
<keyword evidence="2" id="KW-0285">Flavoprotein</keyword>
<evidence type="ECO:0000313" key="10">
    <source>
        <dbReference type="Proteomes" id="UP000001353"/>
    </source>
</evidence>
<evidence type="ECO:0000259" key="7">
    <source>
        <dbReference type="Pfam" id="PF02852"/>
    </source>
</evidence>
<dbReference type="InterPro" id="IPR036188">
    <property type="entry name" value="FAD/NAD-bd_sf"/>
</dbReference>
<keyword evidence="3 5" id="KW-0274">FAD</keyword>
<feature type="binding site" evidence="5">
    <location>
        <begin position="141"/>
        <end position="143"/>
    </location>
    <ligand>
        <name>FAD</name>
        <dbReference type="ChEBI" id="CHEBI:57692"/>
    </ligand>
</feature>
<dbReference type="InterPro" id="IPR023753">
    <property type="entry name" value="FAD/NAD-binding_dom"/>
</dbReference>
<keyword evidence="10" id="KW-1185">Reference proteome</keyword>
<protein>
    <submittedName>
        <fullName evidence="9">Pyridine nucleotide-disulfide oxidoreductase</fullName>
    </submittedName>
</protein>
<dbReference type="Pfam" id="PF02852">
    <property type="entry name" value="Pyr_redox_dim"/>
    <property type="match status" value="1"/>
</dbReference>
<dbReference type="NCBIfam" id="NF004939">
    <property type="entry name" value="PRK06292.1-1"/>
    <property type="match status" value="1"/>
</dbReference>
<name>F7ZLF9_ROSLO</name>
<feature type="disulfide bond" description="Redox-active" evidence="6">
    <location>
        <begin position="43"/>
        <end position="48"/>
    </location>
</feature>
<evidence type="ECO:0000256" key="4">
    <source>
        <dbReference type="PIRSR" id="PIRSR000350-2"/>
    </source>
</evidence>
<dbReference type="RefSeq" id="WP_013960759.1">
    <property type="nucleotide sequence ID" value="NC_015730.1"/>
</dbReference>
<proteinExistence type="inferred from homology"/>
<dbReference type="Proteomes" id="UP000001353">
    <property type="component" value="Chromosome"/>
</dbReference>
<dbReference type="OrthoDB" id="9776382at2"/>
<feature type="binding site" evidence="5">
    <location>
        <position position="316"/>
    </location>
    <ligand>
        <name>FAD</name>
        <dbReference type="ChEBI" id="CHEBI:57692"/>
    </ligand>
</feature>
<dbReference type="InterPro" id="IPR004099">
    <property type="entry name" value="Pyr_nucl-diS_OxRdtase_dimer"/>
</dbReference>
<evidence type="ECO:0000259" key="8">
    <source>
        <dbReference type="Pfam" id="PF07992"/>
    </source>
</evidence>
<accession>F7ZLF9</accession>
<evidence type="ECO:0000313" key="9">
    <source>
        <dbReference type="EMBL" id="AEI92819.1"/>
    </source>
</evidence>
<dbReference type="eggNOG" id="COG1249">
    <property type="taxonomic scope" value="Bacteria"/>
</dbReference>
<organism evidence="9 10">
    <name type="scientific">Roseobacter litoralis (strain ATCC 49566 / DSM 6996 / JCM 21268 / NBRC 15278 / OCh 149)</name>
    <dbReference type="NCBI Taxonomy" id="391595"/>
    <lineage>
        <taxon>Bacteria</taxon>
        <taxon>Pseudomonadati</taxon>
        <taxon>Pseudomonadota</taxon>
        <taxon>Alphaproteobacteria</taxon>
        <taxon>Rhodobacterales</taxon>
        <taxon>Roseobacteraceae</taxon>
        <taxon>Roseobacter</taxon>
    </lineage>
</organism>
<dbReference type="PIRSF" id="PIRSF000350">
    <property type="entry name" value="Mercury_reductase_MerA"/>
    <property type="match status" value="1"/>
</dbReference>
<sequence>MSEYDVDVAILGAGTAGMAAYREAARQTDRIALIDGGPLGTTCARVGCMPSKLLIAAADAAHEARHTAKFGVHAGDVTVDGVAVMHRLRTERDRFVGFVKEAVDEFKDDHLIRQNARFVDDHTLELADGTRLSARTVIIATGSRPAVPSPFEVAGDRLIINDDVFDWQDLPRSVAVFGAGVIGLELGQALSRLGVRVHLFGMGNAVGPLSDPDLVAYARDTFGAEFAAHFDAETKITRDGDAVVVQWRNRNDASDTGEERFDFLLAATGRRPNLDRIGLENTSLVLNARGTPDIDPQSMQARTKSDTGAPIFVTGDAAVDLPLLHEAADEGRIAGENAARYPEVYRRVRRTGLGVVFSDPQIAIAGRGHKALSEAGIDFAYGEVSFEDQGRARVIGKDKGLLRVYGDRETGLLLGAEIIGPAAEHLGHLLAWTIESKLTVAEVLQRPFYHPVIEEGLRTALRNLAATLDFGPNPPLRCIDCGPGG</sequence>
<feature type="binding site" evidence="5">
    <location>
        <position position="52"/>
    </location>
    <ligand>
        <name>FAD</name>
        <dbReference type="ChEBI" id="CHEBI:57692"/>
    </ligand>
</feature>
<feature type="binding site" evidence="5">
    <location>
        <begin position="178"/>
        <end position="185"/>
    </location>
    <ligand>
        <name>NAD(+)</name>
        <dbReference type="ChEBI" id="CHEBI:57540"/>
    </ligand>
</feature>
<dbReference type="Gene3D" id="3.50.50.60">
    <property type="entry name" value="FAD/NAD(P)-binding domain"/>
    <property type="match status" value="2"/>
</dbReference>
<dbReference type="PANTHER" id="PTHR43014:SF4">
    <property type="entry name" value="PYRIDINE NUCLEOTIDE-DISULFIDE OXIDOREDUCTASE RCLA-RELATED"/>
    <property type="match status" value="1"/>
</dbReference>
<dbReference type="PRINTS" id="PR00411">
    <property type="entry name" value="PNDRDTASEI"/>
</dbReference>
<evidence type="ECO:0000256" key="1">
    <source>
        <dbReference type="ARBA" id="ARBA00007532"/>
    </source>
</evidence>
<dbReference type="EMBL" id="CP002623">
    <property type="protein sequence ID" value="AEI92819.1"/>
    <property type="molecule type" value="Genomic_DNA"/>
</dbReference>
<reference evidence="9 10" key="1">
    <citation type="journal article" date="2011" name="BMC Genomics">
        <title>Comparative genome analysis and genome-guided physiological analysis of Roseobacter litoralis.</title>
        <authorList>
            <person name="Kalhoefer D."/>
            <person name="Thole S."/>
            <person name="Voget S."/>
            <person name="Lehmann R."/>
            <person name="Liesegang H."/>
            <person name="Wollher A."/>
            <person name="Daniel R."/>
            <person name="Simon M."/>
            <person name="Brinkhoff T."/>
        </authorList>
    </citation>
    <scope>NUCLEOTIDE SEQUENCE [LARGE SCALE GENOMIC DNA]</scope>
    <source>
        <strain evidence="10">ATCC 49566 / DSM 6996 / JCM 21268 / NBRC 15278 / OCh 149</strain>
    </source>
</reference>